<dbReference type="Proteomes" id="UP000275078">
    <property type="component" value="Unassembled WGS sequence"/>
</dbReference>
<organism evidence="1 2">
    <name type="scientific">Ascobolus immersus RN42</name>
    <dbReference type="NCBI Taxonomy" id="1160509"/>
    <lineage>
        <taxon>Eukaryota</taxon>
        <taxon>Fungi</taxon>
        <taxon>Dikarya</taxon>
        <taxon>Ascomycota</taxon>
        <taxon>Pezizomycotina</taxon>
        <taxon>Pezizomycetes</taxon>
        <taxon>Pezizales</taxon>
        <taxon>Ascobolaceae</taxon>
        <taxon>Ascobolus</taxon>
    </lineage>
</organism>
<evidence type="ECO:0000313" key="2">
    <source>
        <dbReference type="Proteomes" id="UP000275078"/>
    </source>
</evidence>
<dbReference type="AlphaFoldDB" id="A0A3N4H9K2"/>
<accession>A0A3N4H9K2</accession>
<reference evidence="1 2" key="1">
    <citation type="journal article" date="2018" name="Nat. Ecol. Evol.">
        <title>Pezizomycetes genomes reveal the molecular basis of ectomycorrhizal truffle lifestyle.</title>
        <authorList>
            <person name="Murat C."/>
            <person name="Payen T."/>
            <person name="Noel B."/>
            <person name="Kuo A."/>
            <person name="Morin E."/>
            <person name="Chen J."/>
            <person name="Kohler A."/>
            <person name="Krizsan K."/>
            <person name="Balestrini R."/>
            <person name="Da Silva C."/>
            <person name="Montanini B."/>
            <person name="Hainaut M."/>
            <person name="Levati E."/>
            <person name="Barry K.W."/>
            <person name="Belfiori B."/>
            <person name="Cichocki N."/>
            <person name="Clum A."/>
            <person name="Dockter R.B."/>
            <person name="Fauchery L."/>
            <person name="Guy J."/>
            <person name="Iotti M."/>
            <person name="Le Tacon F."/>
            <person name="Lindquist E.A."/>
            <person name="Lipzen A."/>
            <person name="Malagnac F."/>
            <person name="Mello A."/>
            <person name="Molinier V."/>
            <person name="Miyauchi S."/>
            <person name="Poulain J."/>
            <person name="Riccioni C."/>
            <person name="Rubini A."/>
            <person name="Sitrit Y."/>
            <person name="Splivallo R."/>
            <person name="Traeger S."/>
            <person name="Wang M."/>
            <person name="Zifcakova L."/>
            <person name="Wipf D."/>
            <person name="Zambonelli A."/>
            <person name="Paolocci F."/>
            <person name="Nowrousian M."/>
            <person name="Ottonello S."/>
            <person name="Baldrian P."/>
            <person name="Spatafora J.W."/>
            <person name="Henrissat B."/>
            <person name="Nagy L.G."/>
            <person name="Aury J.M."/>
            <person name="Wincker P."/>
            <person name="Grigoriev I.V."/>
            <person name="Bonfante P."/>
            <person name="Martin F.M."/>
        </authorList>
    </citation>
    <scope>NUCLEOTIDE SEQUENCE [LARGE SCALE GENOMIC DNA]</scope>
    <source>
        <strain evidence="1 2">RN42</strain>
    </source>
</reference>
<keyword evidence="2" id="KW-1185">Reference proteome</keyword>
<proteinExistence type="predicted"/>
<sequence>MQATVHPVIEPFKYPTTCTQVTIALHPTNRSFSFTIPTTDATILTIKEAITAITGIAPLHQHLSEDGIPLPSNLTTLEDWNCERSLLNRFGSAKLDLILKDQEIPGRFVIPGSKWRRLWAMDRPGYDMMKALGHPDNQFGPDSKIAFPARPTPSRTQEEIDADPVPTAYYYALPKLNEKVIAHEDARRLKGSQKS</sequence>
<protein>
    <recommendedName>
        <fullName evidence="3">Ubiquitin-like domain-containing protein</fullName>
    </recommendedName>
</protein>
<evidence type="ECO:0000313" key="1">
    <source>
        <dbReference type="EMBL" id="RPA71315.1"/>
    </source>
</evidence>
<name>A0A3N4H9K2_ASCIM</name>
<dbReference type="EMBL" id="ML119945">
    <property type="protein sequence ID" value="RPA71315.1"/>
    <property type="molecule type" value="Genomic_DNA"/>
</dbReference>
<dbReference type="InterPro" id="IPR029071">
    <property type="entry name" value="Ubiquitin-like_domsf"/>
</dbReference>
<dbReference type="SUPFAM" id="SSF54236">
    <property type="entry name" value="Ubiquitin-like"/>
    <property type="match status" value="1"/>
</dbReference>
<gene>
    <name evidence="1" type="ORF">BJ508DRAFT_336167</name>
</gene>
<evidence type="ECO:0008006" key="3">
    <source>
        <dbReference type="Google" id="ProtNLM"/>
    </source>
</evidence>